<keyword evidence="1" id="KW-0812">Transmembrane</keyword>
<accession>A0A0A9FWD8</accession>
<dbReference type="EMBL" id="GBRH01180756">
    <property type="protein sequence ID" value="JAE17140.1"/>
    <property type="molecule type" value="Transcribed_RNA"/>
</dbReference>
<feature type="transmembrane region" description="Helical" evidence="1">
    <location>
        <begin position="20"/>
        <end position="40"/>
    </location>
</feature>
<protein>
    <submittedName>
        <fullName evidence="2">Uncharacterized protein</fullName>
    </submittedName>
</protein>
<sequence length="47" mass="5601">MLQESTVLFPEFRGIYGQLNLHVLIVTNFPWLNLSIYTTFRERDKAE</sequence>
<evidence type="ECO:0000313" key="2">
    <source>
        <dbReference type="EMBL" id="JAE17140.1"/>
    </source>
</evidence>
<reference evidence="2" key="2">
    <citation type="journal article" date="2015" name="Data Brief">
        <title>Shoot transcriptome of the giant reed, Arundo donax.</title>
        <authorList>
            <person name="Barrero R.A."/>
            <person name="Guerrero F.D."/>
            <person name="Moolhuijzen P."/>
            <person name="Goolsby J.A."/>
            <person name="Tidwell J."/>
            <person name="Bellgard S.E."/>
            <person name="Bellgard M.I."/>
        </authorList>
    </citation>
    <scope>NUCLEOTIDE SEQUENCE</scope>
    <source>
        <tissue evidence="2">Shoot tissue taken approximately 20 cm above the soil surface</tissue>
    </source>
</reference>
<reference evidence="2" key="1">
    <citation type="submission" date="2014-09" db="EMBL/GenBank/DDBJ databases">
        <authorList>
            <person name="Magalhaes I.L.F."/>
            <person name="Oliveira U."/>
            <person name="Santos F.R."/>
            <person name="Vidigal T.H.D.A."/>
            <person name="Brescovit A.D."/>
            <person name="Santos A.J."/>
        </authorList>
    </citation>
    <scope>NUCLEOTIDE SEQUENCE</scope>
    <source>
        <tissue evidence="2">Shoot tissue taken approximately 20 cm above the soil surface</tissue>
    </source>
</reference>
<organism evidence="2">
    <name type="scientific">Arundo donax</name>
    <name type="common">Giant reed</name>
    <name type="synonym">Donax arundinaceus</name>
    <dbReference type="NCBI Taxonomy" id="35708"/>
    <lineage>
        <taxon>Eukaryota</taxon>
        <taxon>Viridiplantae</taxon>
        <taxon>Streptophyta</taxon>
        <taxon>Embryophyta</taxon>
        <taxon>Tracheophyta</taxon>
        <taxon>Spermatophyta</taxon>
        <taxon>Magnoliopsida</taxon>
        <taxon>Liliopsida</taxon>
        <taxon>Poales</taxon>
        <taxon>Poaceae</taxon>
        <taxon>PACMAD clade</taxon>
        <taxon>Arundinoideae</taxon>
        <taxon>Arundineae</taxon>
        <taxon>Arundo</taxon>
    </lineage>
</organism>
<evidence type="ECO:0000256" key="1">
    <source>
        <dbReference type="SAM" id="Phobius"/>
    </source>
</evidence>
<name>A0A0A9FWD8_ARUDO</name>
<proteinExistence type="predicted"/>
<keyword evidence="1" id="KW-1133">Transmembrane helix</keyword>
<keyword evidence="1" id="KW-0472">Membrane</keyword>
<dbReference type="AlphaFoldDB" id="A0A0A9FWD8"/>